<organism evidence="1 2">
    <name type="scientific">Litoribrevibacter euphylliae</name>
    <dbReference type="NCBI Taxonomy" id="1834034"/>
    <lineage>
        <taxon>Bacteria</taxon>
        <taxon>Pseudomonadati</taxon>
        <taxon>Pseudomonadota</taxon>
        <taxon>Gammaproteobacteria</taxon>
        <taxon>Oceanospirillales</taxon>
        <taxon>Oceanospirillaceae</taxon>
        <taxon>Litoribrevibacter</taxon>
    </lineage>
</organism>
<protein>
    <recommendedName>
        <fullName evidence="3">Alginate export domain-containing protein</fullName>
    </recommendedName>
</protein>
<proteinExistence type="predicted"/>
<sequence length="437" mass="49805">MYKNLFSSIRTLSTRSFSFVPLLGSLSLLLPQVASSYELTNEVTTQWRGFAHEGDADQQRSDFALEYQAEFFYEADSGSDFLIVEPKLRVDQHDPERNLIDLNKAYWNHLGEGWELRAGIHKVFWGVTESRHLVDVINQTDAASSLDQEDKLGQPMINTSIEFESGILDLFLLAGHRERNFPGEDGRFRTFIPIDNDAAQYESSKEEKRIDWAARWVQTLDDTDVGVYLFSGTSREPVLVFNNNLLDPKLEPYYPVITQLGLDVQHVYESWLFKLEAIYRSGFDYSADSGVESDHHYKAVVAGFEYTQVGIFDSAMDLGWIGEYLYDSRGEDDPVATFEDDWFVGWRLAFNDVDDTELLAGLILDPSSSENTLGLEYSQRLSDSLALAVEGRTWFGGDKAPDSLQEALMELQTGDSRDKMASFMNDDYVEVNLTYYF</sequence>
<dbReference type="EMBL" id="JBHRSZ010000001">
    <property type="protein sequence ID" value="MFC3149633.1"/>
    <property type="molecule type" value="Genomic_DNA"/>
</dbReference>
<evidence type="ECO:0000313" key="2">
    <source>
        <dbReference type="Proteomes" id="UP001595476"/>
    </source>
</evidence>
<dbReference type="RefSeq" id="WP_386714926.1">
    <property type="nucleotide sequence ID" value="NZ_JBHRSZ010000001.1"/>
</dbReference>
<accession>A0ABV7HAR9</accession>
<comment type="caution">
    <text evidence="1">The sequence shown here is derived from an EMBL/GenBank/DDBJ whole genome shotgun (WGS) entry which is preliminary data.</text>
</comment>
<keyword evidence="2" id="KW-1185">Reference proteome</keyword>
<dbReference type="Proteomes" id="UP001595476">
    <property type="component" value="Unassembled WGS sequence"/>
</dbReference>
<gene>
    <name evidence="1" type="ORF">ACFOEK_01180</name>
</gene>
<evidence type="ECO:0000313" key="1">
    <source>
        <dbReference type="EMBL" id="MFC3149633.1"/>
    </source>
</evidence>
<reference evidence="2" key="1">
    <citation type="journal article" date="2019" name="Int. J. Syst. Evol. Microbiol.">
        <title>The Global Catalogue of Microorganisms (GCM) 10K type strain sequencing project: providing services to taxonomists for standard genome sequencing and annotation.</title>
        <authorList>
            <consortium name="The Broad Institute Genomics Platform"/>
            <consortium name="The Broad Institute Genome Sequencing Center for Infectious Disease"/>
            <person name="Wu L."/>
            <person name="Ma J."/>
        </authorList>
    </citation>
    <scope>NUCLEOTIDE SEQUENCE [LARGE SCALE GENOMIC DNA]</scope>
    <source>
        <strain evidence="2">KCTC 52438</strain>
    </source>
</reference>
<evidence type="ECO:0008006" key="3">
    <source>
        <dbReference type="Google" id="ProtNLM"/>
    </source>
</evidence>
<name>A0ABV7HAR9_9GAMM</name>